<comment type="caution">
    <text evidence="1">The sequence shown here is derived from an EMBL/GenBank/DDBJ whole genome shotgun (WGS) entry which is preliminary data.</text>
</comment>
<dbReference type="Proteomes" id="UP000015361">
    <property type="component" value="Unassembled WGS sequence"/>
</dbReference>
<protein>
    <submittedName>
        <fullName evidence="1">Uncharacterized protein</fullName>
    </submittedName>
</protein>
<reference evidence="1 2" key="1">
    <citation type="journal article" date="2013" name="Appl. Environ. Microbiol.">
        <title>The Carbohydrate Metabolism Signature of Lactococcus lactis Strain A12 Reveals Its Sourdough Ecosystem Origin.</title>
        <authorList>
            <person name="Passerini D."/>
            <person name="Coddeville M."/>
            <person name="Le Bourgeois P."/>
            <person name="Loubiere P."/>
            <person name="Ritzenthaler P."/>
            <person name="Fontagne-Faucher C."/>
            <person name="Daveran-Mingot M.L."/>
            <person name="Cocaign-Bousquet M."/>
        </authorList>
    </citation>
    <scope>NUCLEOTIDE SEQUENCE [LARGE SCALE GENOMIC DNA]</scope>
    <source>
        <strain evidence="1 2">A12</strain>
    </source>
</reference>
<sequence length="30" mass="3443">MRNFADRMDILVVHSFNYDLPARCSLADDG</sequence>
<evidence type="ECO:0000313" key="1">
    <source>
        <dbReference type="EMBL" id="CDG05908.1"/>
    </source>
</evidence>
<name>S6F2U8_LACLL</name>
<dbReference type="AlphaFoldDB" id="S6F2U8"/>
<accession>S6F2U8</accession>
<gene>
    <name evidence="1" type="ORF">O9U_11760</name>
</gene>
<proteinExistence type="predicted"/>
<dbReference type="EMBL" id="CBLU010000028">
    <property type="protein sequence ID" value="CDG05908.1"/>
    <property type="molecule type" value="Genomic_DNA"/>
</dbReference>
<organism evidence="1 2">
    <name type="scientific">Lactococcus lactis subsp. lactis A12</name>
    <dbReference type="NCBI Taxonomy" id="1137134"/>
    <lineage>
        <taxon>Bacteria</taxon>
        <taxon>Bacillati</taxon>
        <taxon>Bacillota</taxon>
        <taxon>Bacilli</taxon>
        <taxon>Lactobacillales</taxon>
        <taxon>Streptococcaceae</taxon>
        <taxon>Lactococcus</taxon>
    </lineage>
</organism>
<evidence type="ECO:0000313" key="2">
    <source>
        <dbReference type="Proteomes" id="UP000015361"/>
    </source>
</evidence>